<comment type="caution">
    <text evidence="2">The sequence shown here is derived from an EMBL/GenBank/DDBJ whole genome shotgun (WGS) entry which is preliminary data.</text>
</comment>
<keyword evidence="3" id="KW-1185">Reference proteome</keyword>
<protein>
    <submittedName>
        <fullName evidence="2">Uncharacterized protein</fullName>
    </submittedName>
</protein>
<evidence type="ECO:0000313" key="2">
    <source>
        <dbReference type="EMBL" id="RCW74428.1"/>
    </source>
</evidence>
<name>A0A368Y532_9BURK</name>
<accession>A0A368Y532</accession>
<evidence type="ECO:0000256" key="1">
    <source>
        <dbReference type="SAM" id="MobiDB-lite"/>
    </source>
</evidence>
<feature type="region of interest" description="Disordered" evidence="1">
    <location>
        <begin position="20"/>
        <end position="43"/>
    </location>
</feature>
<sequence length="43" mass="4547">MRRLLFSLFFLFGGLASEMSPSAGRPCAVPSANAAPPPRRRGG</sequence>
<dbReference type="RefSeq" id="WP_281277183.1">
    <property type="nucleotide sequence ID" value="NZ_QPJK01000002.1"/>
</dbReference>
<dbReference type="EMBL" id="QPJK01000002">
    <property type="protein sequence ID" value="RCW74428.1"/>
    <property type="molecule type" value="Genomic_DNA"/>
</dbReference>
<gene>
    <name evidence="2" type="ORF">DES41_102751</name>
</gene>
<organism evidence="2 3">
    <name type="scientific">Pseudorhodoferax soli</name>
    <dbReference type="NCBI Taxonomy" id="545864"/>
    <lineage>
        <taxon>Bacteria</taxon>
        <taxon>Pseudomonadati</taxon>
        <taxon>Pseudomonadota</taxon>
        <taxon>Betaproteobacteria</taxon>
        <taxon>Burkholderiales</taxon>
        <taxon>Comamonadaceae</taxon>
    </lineage>
</organism>
<proteinExistence type="predicted"/>
<reference evidence="2 3" key="1">
    <citation type="submission" date="2018-07" db="EMBL/GenBank/DDBJ databases">
        <title>Genomic Encyclopedia of Type Strains, Phase IV (KMG-IV): sequencing the most valuable type-strain genomes for metagenomic binning, comparative biology and taxonomic classification.</title>
        <authorList>
            <person name="Goeker M."/>
        </authorList>
    </citation>
    <scope>NUCLEOTIDE SEQUENCE [LARGE SCALE GENOMIC DNA]</scope>
    <source>
        <strain evidence="2 3">DSM 21634</strain>
    </source>
</reference>
<dbReference type="AlphaFoldDB" id="A0A368Y532"/>
<evidence type="ECO:0000313" key="3">
    <source>
        <dbReference type="Proteomes" id="UP000252884"/>
    </source>
</evidence>
<dbReference type="Proteomes" id="UP000252884">
    <property type="component" value="Unassembled WGS sequence"/>
</dbReference>